<organism evidence="1 2">
    <name type="scientific">Phialemonium thermophilum</name>
    <dbReference type="NCBI Taxonomy" id="223376"/>
    <lineage>
        <taxon>Eukaryota</taxon>
        <taxon>Fungi</taxon>
        <taxon>Dikarya</taxon>
        <taxon>Ascomycota</taxon>
        <taxon>Pezizomycotina</taxon>
        <taxon>Sordariomycetes</taxon>
        <taxon>Sordariomycetidae</taxon>
        <taxon>Cephalothecales</taxon>
        <taxon>Cephalothecaceae</taxon>
        <taxon>Phialemonium</taxon>
    </lineage>
</organism>
<name>A0ABR3V088_9PEZI</name>
<dbReference type="Proteomes" id="UP001586593">
    <property type="component" value="Unassembled WGS sequence"/>
</dbReference>
<dbReference type="EMBL" id="JAZHXJ010003591">
    <property type="protein sequence ID" value="KAL1835052.1"/>
    <property type="molecule type" value="Genomic_DNA"/>
</dbReference>
<keyword evidence="2" id="KW-1185">Reference proteome</keyword>
<protein>
    <submittedName>
        <fullName evidence="1">Uncharacterized protein</fullName>
    </submittedName>
</protein>
<proteinExistence type="predicted"/>
<reference evidence="1 2" key="1">
    <citation type="journal article" date="2024" name="Commun. Biol.">
        <title>Comparative genomic analysis of thermophilic fungi reveals convergent evolutionary adaptations and gene losses.</title>
        <authorList>
            <person name="Steindorff A.S."/>
            <person name="Aguilar-Pontes M.V."/>
            <person name="Robinson A.J."/>
            <person name="Andreopoulos B."/>
            <person name="LaButti K."/>
            <person name="Kuo A."/>
            <person name="Mondo S."/>
            <person name="Riley R."/>
            <person name="Otillar R."/>
            <person name="Haridas S."/>
            <person name="Lipzen A."/>
            <person name="Grimwood J."/>
            <person name="Schmutz J."/>
            <person name="Clum A."/>
            <person name="Reid I.D."/>
            <person name="Moisan M.C."/>
            <person name="Butler G."/>
            <person name="Nguyen T.T.M."/>
            <person name="Dewar K."/>
            <person name="Conant G."/>
            <person name="Drula E."/>
            <person name="Henrissat B."/>
            <person name="Hansel C."/>
            <person name="Singer S."/>
            <person name="Hutchinson M.I."/>
            <person name="de Vries R.P."/>
            <person name="Natvig D.O."/>
            <person name="Powell A.J."/>
            <person name="Tsang A."/>
            <person name="Grigoriev I.V."/>
        </authorList>
    </citation>
    <scope>NUCLEOTIDE SEQUENCE [LARGE SCALE GENOMIC DNA]</scope>
    <source>
        <strain evidence="1 2">ATCC 24622</strain>
    </source>
</reference>
<evidence type="ECO:0000313" key="2">
    <source>
        <dbReference type="Proteomes" id="UP001586593"/>
    </source>
</evidence>
<evidence type="ECO:0000313" key="1">
    <source>
        <dbReference type="EMBL" id="KAL1835052.1"/>
    </source>
</evidence>
<comment type="caution">
    <text evidence="1">The sequence shown here is derived from an EMBL/GenBank/DDBJ whole genome shotgun (WGS) entry which is preliminary data.</text>
</comment>
<gene>
    <name evidence="1" type="ORF">VTK73DRAFT_6364</name>
</gene>
<accession>A0ABR3V088</accession>
<sequence length="124" mass="13468">MRSFRRAMAGSRCLCGSRSRRCRWSISRSESESSAGASGGFFAVSSSACRWWGDDIPLSLSLSHTHTHSLSLSKVVAKWLSSGVGVVETGHNHEPQKGPPRMMMDGWMAGWMDGHAALDQDEAA</sequence>